<dbReference type="GO" id="GO:0004222">
    <property type="term" value="F:metalloendopeptidase activity"/>
    <property type="evidence" value="ECO:0007669"/>
    <property type="project" value="InterPro"/>
</dbReference>
<keyword evidence="12" id="KW-1185">Reference proteome</keyword>
<evidence type="ECO:0000256" key="4">
    <source>
        <dbReference type="ARBA" id="ARBA00022723"/>
    </source>
</evidence>
<dbReference type="Gene3D" id="3.40.390.10">
    <property type="entry name" value="Collagenase (Catalytic Domain)"/>
    <property type="match status" value="1"/>
</dbReference>
<dbReference type="EMBL" id="NISI01000004">
    <property type="protein sequence ID" value="OWR03917.1"/>
    <property type="molecule type" value="Genomic_DNA"/>
</dbReference>
<dbReference type="Proteomes" id="UP000197446">
    <property type="component" value="Unassembled WGS sequence"/>
</dbReference>
<evidence type="ECO:0000256" key="3">
    <source>
        <dbReference type="ARBA" id="ARBA00022670"/>
    </source>
</evidence>
<dbReference type="CDD" id="cd08662">
    <property type="entry name" value="M13"/>
    <property type="match status" value="1"/>
</dbReference>
<dbReference type="GO" id="GO:0016485">
    <property type="term" value="P:protein processing"/>
    <property type="evidence" value="ECO:0007669"/>
    <property type="project" value="TreeGrafter"/>
</dbReference>
<dbReference type="InterPro" id="IPR024079">
    <property type="entry name" value="MetalloPept_cat_dom_sf"/>
</dbReference>
<dbReference type="AlphaFoldDB" id="A0A254NC21"/>
<dbReference type="PANTHER" id="PTHR11733:SF167">
    <property type="entry name" value="FI17812P1-RELATED"/>
    <property type="match status" value="1"/>
</dbReference>
<feature type="domain" description="Peptidase M13 C-terminal" evidence="9">
    <location>
        <begin position="494"/>
        <end position="698"/>
    </location>
</feature>
<dbReference type="Pfam" id="PF01431">
    <property type="entry name" value="Peptidase_M13"/>
    <property type="match status" value="1"/>
</dbReference>
<dbReference type="GO" id="GO:0046872">
    <property type="term" value="F:metal ion binding"/>
    <property type="evidence" value="ECO:0007669"/>
    <property type="project" value="UniProtKB-KW"/>
</dbReference>
<dbReference type="Pfam" id="PF05649">
    <property type="entry name" value="Peptidase_M13_N"/>
    <property type="match status" value="1"/>
</dbReference>
<comment type="caution">
    <text evidence="11">The sequence shown here is derived from an EMBL/GenBank/DDBJ whole genome shotgun (WGS) entry which is preliminary data.</text>
</comment>
<dbReference type="InterPro" id="IPR000718">
    <property type="entry name" value="Peptidase_M13"/>
</dbReference>
<comment type="similarity">
    <text evidence="2">Belongs to the peptidase M13 family.</text>
</comment>
<dbReference type="PRINTS" id="PR00786">
    <property type="entry name" value="NEPRILYSIN"/>
</dbReference>
<gene>
    <name evidence="11" type="ORF">CDO81_12005</name>
</gene>
<feature type="signal peptide" evidence="8">
    <location>
        <begin position="1"/>
        <end position="43"/>
    </location>
</feature>
<evidence type="ECO:0000256" key="7">
    <source>
        <dbReference type="ARBA" id="ARBA00023049"/>
    </source>
</evidence>
<keyword evidence="7" id="KW-0482">Metalloprotease</keyword>
<name>A0A254NC21_9BURK</name>
<organism evidence="11 12">
    <name type="scientific">Roseateles puraquae</name>
    <dbReference type="NCBI Taxonomy" id="431059"/>
    <lineage>
        <taxon>Bacteria</taxon>
        <taxon>Pseudomonadati</taxon>
        <taxon>Pseudomonadota</taxon>
        <taxon>Betaproteobacteria</taxon>
        <taxon>Burkholderiales</taxon>
        <taxon>Sphaerotilaceae</taxon>
        <taxon>Roseateles</taxon>
    </lineage>
</organism>
<evidence type="ECO:0000259" key="9">
    <source>
        <dbReference type="Pfam" id="PF01431"/>
    </source>
</evidence>
<accession>A0A254NC21</accession>
<evidence type="ECO:0000313" key="12">
    <source>
        <dbReference type="Proteomes" id="UP000197446"/>
    </source>
</evidence>
<dbReference type="InterPro" id="IPR008753">
    <property type="entry name" value="Peptidase_M13_N"/>
</dbReference>
<dbReference type="PANTHER" id="PTHR11733">
    <property type="entry name" value="ZINC METALLOPROTEASE FAMILY M13 NEPRILYSIN-RELATED"/>
    <property type="match status" value="1"/>
</dbReference>
<dbReference type="InterPro" id="IPR042089">
    <property type="entry name" value="Peptidase_M13_dom_2"/>
</dbReference>
<dbReference type="OrthoDB" id="9775677at2"/>
<dbReference type="PROSITE" id="PS51885">
    <property type="entry name" value="NEPRILYSIN"/>
    <property type="match status" value="1"/>
</dbReference>
<keyword evidence="4" id="KW-0479">Metal-binding</keyword>
<protein>
    <submittedName>
        <fullName evidence="11">Peptidase</fullName>
    </submittedName>
</protein>
<feature type="domain" description="Peptidase M13 N-terminal" evidence="10">
    <location>
        <begin position="60"/>
        <end position="442"/>
    </location>
</feature>
<sequence>MACTDAPRLWCALRFSALVRSTRVTLRAITLAAALCCAGLARAAAVPDFVPDVDPAQSACTDFNAWANGRWIQANPIPADKSRWGSFDALAEKSLNAQHDIVENAARTADQAAPGSIEQKIGWIYRAAMDEAAIERAGFDPIKKDLAAIDALATHADVVTWLRQAHARAEGRTFNFGVSADYKNAKRQIAFANQGGLGLPGPEYYSKDEYAKLRTAYVAHIAKLFELTGAPAEQAQARANLVMALETQLAAASLLRVELRKPENQYHFVTVEEANQLTPHWDWAEYFKVMKVDAGIKSAGGFSLSQPKFFAAFDQLLAEAPVAQWQAYFAFHAIDGASPALAKAFQDEHFAFYGKTLNGTPEQEVRWKRALAAVNGSMGQALGQLYVKQYFTPEAKVRAQQLVDNVRNALKARIENLDWMSPETKAKAIAKWQTFLPKIGYPDKWRDWSGLSVTPDSHYANLRAARVFNQRHQLAKIGKATNRYEWSMTPQTVNAYYSPSTNTINFPAAILQPPFFYAKGDDAINYGGIGAVIGHEAGHGFDDQGSQFDGEGNNANWWTAEDRQRFEARANKLVAQADEYAPLPQYPDKHANGRLTLGENIGDLGGLNMAYDAMVKATAGQPDPMLDGLSRDQRFFMNWAKVWAGAIRPEAQLVRLNTDPHAPAGFRTNGAPSNMPAFAKAFSCKAGDAMVRPEDKRVVIW</sequence>
<evidence type="ECO:0000256" key="2">
    <source>
        <dbReference type="ARBA" id="ARBA00007357"/>
    </source>
</evidence>
<evidence type="ECO:0000256" key="1">
    <source>
        <dbReference type="ARBA" id="ARBA00001947"/>
    </source>
</evidence>
<evidence type="ECO:0000256" key="5">
    <source>
        <dbReference type="ARBA" id="ARBA00022801"/>
    </source>
</evidence>
<keyword evidence="5" id="KW-0378">Hydrolase</keyword>
<dbReference type="GO" id="GO:0005886">
    <property type="term" value="C:plasma membrane"/>
    <property type="evidence" value="ECO:0007669"/>
    <property type="project" value="TreeGrafter"/>
</dbReference>
<reference evidence="11 12" key="1">
    <citation type="journal article" date="2007" name="Int. J. Syst. Evol. Microbiol.">
        <title>Description of Pelomonas aquatica sp. nov. and Pelomonas puraquae sp. nov., isolated from industrial and haemodialysis water.</title>
        <authorList>
            <person name="Gomila M."/>
            <person name="Bowien B."/>
            <person name="Falsen E."/>
            <person name="Moore E.R."/>
            <person name="Lalucat J."/>
        </authorList>
    </citation>
    <scope>NUCLEOTIDE SEQUENCE [LARGE SCALE GENOMIC DNA]</scope>
    <source>
        <strain evidence="11 12">CCUG 52769</strain>
    </source>
</reference>
<keyword evidence="6" id="KW-0862">Zinc</keyword>
<keyword evidence="8" id="KW-0732">Signal</keyword>
<evidence type="ECO:0000313" key="11">
    <source>
        <dbReference type="EMBL" id="OWR03917.1"/>
    </source>
</evidence>
<dbReference type="SUPFAM" id="SSF55486">
    <property type="entry name" value="Metalloproteases ('zincins'), catalytic domain"/>
    <property type="match status" value="1"/>
</dbReference>
<evidence type="ECO:0000259" key="10">
    <source>
        <dbReference type="Pfam" id="PF05649"/>
    </source>
</evidence>
<dbReference type="Gene3D" id="1.10.1380.10">
    <property type="entry name" value="Neutral endopeptidase , domain2"/>
    <property type="match status" value="1"/>
</dbReference>
<evidence type="ECO:0000256" key="8">
    <source>
        <dbReference type="SAM" id="SignalP"/>
    </source>
</evidence>
<feature type="chain" id="PRO_5012987813" evidence="8">
    <location>
        <begin position="44"/>
        <end position="701"/>
    </location>
</feature>
<comment type="cofactor">
    <cofactor evidence="1">
        <name>Zn(2+)</name>
        <dbReference type="ChEBI" id="CHEBI:29105"/>
    </cofactor>
</comment>
<keyword evidence="3" id="KW-0645">Protease</keyword>
<evidence type="ECO:0000256" key="6">
    <source>
        <dbReference type="ARBA" id="ARBA00022833"/>
    </source>
</evidence>
<dbReference type="InterPro" id="IPR018497">
    <property type="entry name" value="Peptidase_M13_C"/>
</dbReference>
<proteinExistence type="inferred from homology"/>